<reference evidence="1" key="1">
    <citation type="submission" date="2016-10" db="EMBL/GenBank/DDBJ databases">
        <title>Draft Genome Sequence of Nocardioides luteus Strain BAFB, an Alkane-Degrading Bacterium Isolated from JP-7 Polluted Soil.</title>
        <authorList>
            <person name="Brown L."/>
            <person name="Ruiz O.N."/>
            <person name="Gunasekera T."/>
        </authorList>
    </citation>
    <scope>NUCLEOTIDE SEQUENCE [LARGE SCALE GENOMIC DNA]</scope>
    <source>
        <strain evidence="1">BAFB</strain>
    </source>
</reference>
<evidence type="ECO:0008006" key="3">
    <source>
        <dbReference type="Google" id="ProtNLM"/>
    </source>
</evidence>
<dbReference type="InterPro" id="IPR042226">
    <property type="entry name" value="eFR1_2_sf"/>
</dbReference>
<evidence type="ECO:0000313" key="2">
    <source>
        <dbReference type="Proteomes" id="UP000033772"/>
    </source>
</evidence>
<name>A0A1J4MWZ3_9ACTN</name>
<dbReference type="Proteomes" id="UP000033772">
    <property type="component" value="Unassembled WGS sequence"/>
</dbReference>
<comment type="caution">
    <text evidence="1">The sequence shown here is derived from an EMBL/GenBank/DDBJ whole genome shotgun (WGS) entry which is preliminary data.</text>
</comment>
<accession>A0A1J4MWZ3</accession>
<dbReference type="InterPro" id="IPR040701">
    <property type="entry name" value="Bact_RF_family2"/>
</dbReference>
<protein>
    <recommendedName>
        <fullName evidence="3">Peptide chain release factor 2</fullName>
    </recommendedName>
</protein>
<gene>
    <name evidence="1" type="ORF">UG56_025780</name>
</gene>
<proteinExistence type="predicted"/>
<dbReference type="AlphaFoldDB" id="A0A1J4MWZ3"/>
<dbReference type="Pfam" id="PF18844">
    <property type="entry name" value="baeRF_family2"/>
    <property type="match status" value="1"/>
</dbReference>
<sequence>MARHRGDLRSQLIKARVRSPVGGYHTGMDTAGFTTLLNRPGPYATVLADVSQDSENAAHAKELRVRAVCEELSAQGAPPEVVAQVSERLETNLHQPAPLAHVVVATPEGIAFDEVAVAEVPNQVATWDALPDLGSWIAARDASMPFVLVMVDHAGGEISLWDSGMPRPTDTTTVEGDELEHVHKVRDNVGWAAYRMQQTTDNVWRHNADKVAEEVTRLIRDHGHDLVLVGGDPTSVARLQEDLAGQPVEVVELASGQRAEDGGDLARDDAIRSALLDRVVRRRTALVGRLEQAWGRGDRAATGIRDVADAFVTGRVETLLIDPDALAGHTLDPADHPGLTFGEAPVSGPVDADEALIAAAVLTDAEVSVLPASVLGGAPVAALLRWS</sequence>
<keyword evidence="2" id="KW-1185">Reference proteome</keyword>
<dbReference type="Gene3D" id="3.30.420.60">
    <property type="entry name" value="eRF1 domain 2"/>
    <property type="match status" value="1"/>
</dbReference>
<organism evidence="1 2">
    <name type="scientific">Nocardioides luteus</name>
    <dbReference type="NCBI Taxonomy" id="1844"/>
    <lineage>
        <taxon>Bacteria</taxon>
        <taxon>Bacillati</taxon>
        <taxon>Actinomycetota</taxon>
        <taxon>Actinomycetes</taxon>
        <taxon>Propionibacteriales</taxon>
        <taxon>Nocardioidaceae</taxon>
        <taxon>Nocardioides</taxon>
    </lineage>
</organism>
<dbReference type="EMBL" id="JZDQ02000052">
    <property type="protein sequence ID" value="OIJ23877.1"/>
    <property type="molecule type" value="Genomic_DNA"/>
</dbReference>
<dbReference type="STRING" id="1844.UG56_025780"/>
<evidence type="ECO:0000313" key="1">
    <source>
        <dbReference type="EMBL" id="OIJ23877.1"/>
    </source>
</evidence>